<keyword evidence="2" id="KW-0472">Membrane</keyword>
<feature type="transmembrane region" description="Helical" evidence="2">
    <location>
        <begin position="47"/>
        <end position="76"/>
    </location>
</feature>
<evidence type="ECO:0000259" key="3">
    <source>
        <dbReference type="PROSITE" id="PS50999"/>
    </source>
</evidence>
<evidence type="ECO:0000313" key="4">
    <source>
        <dbReference type="EMBL" id="MCP1102712.1"/>
    </source>
</evidence>
<dbReference type="RefSeq" id="WP_262066498.1">
    <property type="nucleotide sequence ID" value="NZ_JAMXOD010000013.1"/>
</dbReference>
<feature type="domain" description="Cytochrome oxidase subunit II transmembrane region profile" evidence="3">
    <location>
        <begin position="1"/>
        <end position="39"/>
    </location>
</feature>
<dbReference type="Proteomes" id="UP001523566">
    <property type="component" value="Unassembled WGS sequence"/>
</dbReference>
<organism evidence="4 5">
    <name type="scientific">Aequitasia blattaphilus</name>
    <dbReference type="NCBI Taxonomy" id="2949332"/>
    <lineage>
        <taxon>Bacteria</taxon>
        <taxon>Bacillati</taxon>
        <taxon>Bacillota</taxon>
        <taxon>Clostridia</taxon>
        <taxon>Lachnospirales</taxon>
        <taxon>Lachnospiraceae</taxon>
        <taxon>Aequitasia</taxon>
    </lineage>
</organism>
<keyword evidence="2" id="KW-0812">Transmembrane</keyword>
<comment type="subcellular location">
    <subcellularLocation>
        <location evidence="1">Membrane</location>
        <topology evidence="1">Multi-pass membrane protein</topology>
    </subcellularLocation>
</comment>
<keyword evidence="2" id="KW-1133">Transmembrane helix</keyword>
<keyword evidence="5" id="KW-1185">Reference proteome</keyword>
<dbReference type="InterPro" id="IPR011759">
    <property type="entry name" value="Cyt_c_oxidase_su2_TM_dom"/>
</dbReference>
<evidence type="ECO:0000256" key="1">
    <source>
        <dbReference type="ARBA" id="ARBA00004141"/>
    </source>
</evidence>
<name>A0ABT1EE12_9FIRM</name>
<proteinExistence type="predicted"/>
<gene>
    <name evidence="4" type="ORF">NK125_09815</name>
</gene>
<protein>
    <recommendedName>
        <fullName evidence="3">Cytochrome oxidase subunit II transmembrane region profile domain-containing protein</fullName>
    </recommendedName>
</protein>
<evidence type="ECO:0000256" key="2">
    <source>
        <dbReference type="SAM" id="Phobius"/>
    </source>
</evidence>
<comment type="caution">
    <text evidence="4">The sequence shown here is derived from an EMBL/GenBank/DDBJ whole genome shotgun (WGS) entry which is preliminary data.</text>
</comment>
<dbReference type="EMBL" id="JAMZFW010000013">
    <property type="protein sequence ID" value="MCP1102712.1"/>
    <property type="molecule type" value="Genomic_DNA"/>
</dbReference>
<dbReference type="Gene3D" id="1.10.1760.20">
    <property type="match status" value="1"/>
</dbReference>
<accession>A0ABT1EE12</accession>
<evidence type="ECO:0000313" key="5">
    <source>
        <dbReference type="Proteomes" id="UP001523566"/>
    </source>
</evidence>
<feature type="transmembrane region" description="Helical" evidence="2">
    <location>
        <begin position="83"/>
        <end position="106"/>
    </location>
</feature>
<feature type="transmembrane region" description="Helical" evidence="2">
    <location>
        <begin position="157"/>
        <end position="185"/>
    </location>
</feature>
<feature type="transmembrane region" description="Helical" evidence="2">
    <location>
        <begin position="112"/>
        <end position="136"/>
    </location>
</feature>
<reference evidence="4 5" key="1">
    <citation type="journal article" date="2022" name="Genome Biol. Evol.">
        <title>Host diet, physiology and behaviors set the stage for Lachnospiraceae cladogenesis.</title>
        <authorList>
            <person name="Vera-Ponce De Leon A."/>
            <person name="Schneider M."/>
            <person name="Jahnes B.C."/>
            <person name="Sadowski V."/>
            <person name="Camuy-Velez L.A."/>
            <person name="Duan J."/>
            <person name="Sabree Z.L."/>
        </authorList>
    </citation>
    <scope>NUCLEOTIDE SEQUENCE [LARGE SCALE GENOMIC DNA]</scope>
    <source>
        <strain evidence="4 5">PAL113</strain>
    </source>
</reference>
<feature type="transmembrane region" description="Helical" evidence="2">
    <location>
        <begin position="12"/>
        <end position="35"/>
    </location>
</feature>
<dbReference type="PROSITE" id="PS50999">
    <property type="entry name" value="COX2_TM"/>
    <property type="match status" value="1"/>
</dbReference>
<sequence length="240" mass="26995">MKEYKSNILTVIWDVKSILLLVLLSLIDVAMVYFLDNLSGFPLFFDYFGAMAGACIGGPILGVLIALLSTIIRIIFGINEVNIIFVLEAIALAVFVGVYVRLGFFYKKRGVIIGAVLCALMEAFFITAMHLALYGAQPQNYSLYKSLFFMMRRIGMLTPFASLVGFFVTNVLDKGIILFIIYFLITKMPDSIAKFFEISKDFPQAVVVNNQGEEDFLAESEKLKAKAQEKIDKRREKEES</sequence>